<evidence type="ECO:0000256" key="9">
    <source>
        <dbReference type="PIRSR" id="PIRSR000077-4"/>
    </source>
</evidence>
<proteinExistence type="inferred from homology"/>
<comment type="similarity">
    <text evidence="1 7">Belongs to the thioredoxin family.</text>
</comment>
<reference evidence="11 12" key="1">
    <citation type="journal article" date="2016" name="Nat. Commun.">
        <title>Thousands of microbial genomes shed light on interconnected biogeochemical processes in an aquifer system.</title>
        <authorList>
            <person name="Anantharaman K."/>
            <person name="Brown C.T."/>
            <person name="Hug L.A."/>
            <person name="Sharon I."/>
            <person name="Castelle C.J."/>
            <person name="Probst A.J."/>
            <person name="Thomas B.C."/>
            <person name="Singh A."/>
            <person name="Wilkins M.J."/>
            <person name="Karaoz U."/>
            <person name="Brodie E.L."/>
            <person name="Williams K.H."/>
            <person name="Hubbard S.S."/>
            <person name="Banfield J.F."/>
        </authorList>
    </citation>
    <scope>NUCLEOTIDE SEQUENCE [LARGE SCALE GENOMIC DNA]</scope>
</reference>
<name>A0A1F5EW70_9BACT</name>
<accession>A0A1F5EW70</accession>
<dbReference type="PANTHER" id="PTHR45663:SF11">
    <property type="entry name" value="GEO12009P1"/>
    <property type="match status" value="1"/>
</dbReference>
<evidence type="ECO:0000256" key="4">
    <source>
        <dbReference type="ARBA" id="ARBA00023157"/>
    </source>
</evidence>
<evidence type="ECO:0000256" key="6">
    <source>
        <dbReference type="NCBIfam" id="TIGR01068"/>
    </source>
</evidence>
<feature type="site" description="Contributes to redox potential value" evidence="8">
    <location>
        <position position="36"/>
    </location>
</feature>
<dbReference type="InterPro" id="IPR017937">
    <property type="entry name" value="Thioredoxin_CS"/>
</dbReference>
<dbReference type="PROSITE" id="PS00194">
    <property type="entry name" value="THIOREDOXIN_1"/>
    <property type="match status" value="1"/>
</dbReference>
<feature type="active site" description="Nucleophile" evidence="8">
    <location>
        <position position="34"/>
    </location>
</feature>
<feature type="active site" description="Nucleophile" evidence="8">
    <location>
        <position position="37"/>
    </location>
</feature>
<dbReference type="PROSITE" id="PS51352">
    <property type="entry name" value="THIOREDOXIN_2"/>
    <property type="match status" value="1"/>
</dbReference>
<dbReference type="STRING" id="1817816.A2Y64_07045"/>
<dbReference type="Pfam" id="PF00085">
    <property type="entry name" value="Thioredoxin"/>
    <property type="match status" value="1"/>
</dbReference>
<keyword evidence="2" id="KW-0813">Transport</keyword>
<gene>
    <name evidence="11" type="ORF">A2Y64_07045</name>
</gene>
<dbReference type="PIRSF" id="PIRSF000077">
    <property type="entry name" value="Thioredoxin"/>
    <property type="match status" value="1"/>
</dbReference>
<dbReference type="Proteomes" id="UP000177187">
    <property type="component" value="Unassembled WGS sequence"/>
</dbReference>
<keyword evidence="3" id="KW-0249">Electron transport</keyword>
<dbReference type="InterPro" id="IPR036249">
    <property type="entry name" value="Thioredoxin-like_sf"/>
</dbReference>
<dbReference type="CDD" id="cd02947">
    <property type="entry name" value="TRX_family"/>
    <property type="match status" value="1"/>
</dbReference>
<evidence type="ECO:0000256" key="5">
    <source>
        <dbReference type="ARBA" id="ARBA00023284"/>
    </source>
</evidence>
<evidence type="ECO:0000256" key="2">
    <source>
        <dbReference type="ARBA" id="ARBA00022448"/>
    </source>
</evidence>
<dbReference type="PRINTS" id="PR00421">
    <property type="entry name" value="THIOREDOXIN"/>
</dbReference>
<keyword evidence="4 9" id="KW-1015">Disulfide bond</keyword>
<feature type="disulfide bond" description="Redox-active" evidence="9">
    <location>
        <begin position="34"/>
        <end position="37"/>
    </location>
</feature>
<dbReference type="Gene3D" id="3.40.30.10">
    <property type="entry name" value="Glutaredoxin"/>
    <property type="match status" value="1"/>
</dbReference>
<evidence type="ECO:0000256" key="7">
    <source>
        <dbReference type="PIRNR" id="PIRNR000077"/>
    </source>
</evidence>
<dbReference type="AlphaFoldDB" id="A0A1F5EW70"/>
<dbReference type="GO" id="GO:0005829">
    <property type="term" value="C:cytosol"/>
    <property type="evidence" value="ECO:0007669"/>
    <property type="project" value="TreeGrafter"/>
</dbReference>
<protein>
    <recommendedName>
        <fullName evidence="6 7">Thioredoxin</fullName>
    </recommendedName>
</protein>
<dbReference type="InterPro" id="IPR013766">
    <property type="entry name" value="Thioredoxin_domain"/>
</dbReference>
<keyword evidence="5 9" id="KW-0676">Redox-active center</keyword>
<evidence type="ECO:0000259" key="10">
    <source>
        <dbReference type="PROSITE" id="PS51352"/>
    </source>
</evidence>
<dbReference type="GO" id="GO:0015035">
    <property type="term" value="F:protein-disulfide reductase activity"/>
    <property type="evidence" value="ECO:0007669"/>
    <property type="project" value="UniProtKB-UniRule"/>
</dbReference>
<evidence type="ECO:0000313" key="12">
    <source>
        <dbReference type="Proteomes" id="UP000177187"/>
    </source>
</evidence>
<feature type="domain" description="Thioredoxin" evidence="10">
    <location>
        <begin position="1"/>
        <end position="109"/>
    </location>
</feature>
<evidence type="ECO:0000256" key="3">
    <source>
        <dbReference type="ARBA" id="ARBA00022982"/>
    </source>
</evidence>
<dbReference type="FunFam" id="3.40.30.10:FF:000001">
    <property type="entry name" value="Thioredoxin"/>
    <property type="match status" value="1"/>
</dbReference>
<dbReference type="EMBL" id="MFAF01000145">
    <property type="protein sequence ID" value="OGD71639.1"/>
    <property type="molecule type" value="Genomic_DNA"/>
</dbReference>
<dbReference type="SUPFAM" id="SSF52833">
    <property type="entry name" value="Thioredoxin-like"/>
    <property type="match status" value="1"/>
</dbReference>
<sequence>MASEFIVTGTDDNFAAEVEKHDGVAMVDFWAVWCGPCLAVAPAVEEIAEEYKGRLKVVKVNVDENPNVAAKFGIRGIPTLLFFKKGEVVRQVVGAQPKKRLVKTVDEVL</sequence>
<feature type="site" description="Deprotonates C-terminal active site Cys" evidence="8">
    <location>
        <position position="28"/>
    </location>
</feature>
<organism evidence="11 12">
    <name type="scientific">Candidatus Coatesbacteria bacterium RBG_13_66_14</name>
    <dbReference type="NCBI Taxonomy" id="1817816"/>
    <lineage>
        <taxon>Bacteria</taxon>
        <taxon>Candidatus Coatesiibacteriota</taxon>
    </lineage>
</organism>
<dbReference type="PANTHER" id="PTHR45663">
    <property type="entry name" value="GEO12009P1"/>
    <property type="match status" value="1"/>
</dbReference>
<evidence type="ECO:0000313" key="11">
    <source>
        <dbReference type="EMBL" id="OGD71639.1"/>
    </source>
</evidence>
<evidence type="ECO:0000256" key="1">
    <source>
        <dbReference type="ARBA" id="ARBA00008987"/>
    </source>
</evidence>
<feature type="site" description="Contributes to redox potential value" evidence="8">
    <location>
        <position position="35"/>
    </location>
</feature>
<dbReference type="GO" id="GO:0045454">
    <property type="term" value="P:cell redox homeostasis"/>
    <property type="evidence" value="ECO:0007669"/>
    <property type="project" value="TreeGrafter"/>
</dbReference>
<dbReference type="InterPro" id="IPR005746">
    <property type="entry name" value="Thioredoxin"/>
</dbReference>
<evidence type="ECO:0000256" key="8">
    <source>
        <dbReference type="PIRSR" id="PIRSR000077-1"/>
    </source>
</evidence>
<comment type="caution">
    <text evidence="11">The sequence shown here is derived from an EMBL/GenBank/DDBJ whole genome shotgun (WGS) entry which is preliminary data.</text>
</comment>
<dbReference type="NCBIfam" id="TIGR01068">
    <property type="entry name" value="thioredoxin"/>
    <property type="match status" value="1"/>
</dbReference>